<dbReference type="Pfam" id="PF01663">
    <property type="entry name" value="Phosphodiest"/>
    <property type="match status" value="1"/>
</dbReference>
<evidence type="ECO:0000313" key="2">
    <source>
        <dbReference type="Proteomes" id="UP001324287"/>
    </source>
</evidence>
<proteinExistence type="predicted"/>
<dbReference type="RefSeq" id="WP_324275612.1">
    <property type="nucleotide sequence ID" value="NZ_CP141261.1"/>
</dbReference>
<gene>
    <name evidence="1" type="ORF">U6N30_32890</name>
</gene>
<dbReference type="Gene3D" id="3.40.720.10">
    <property type="entry name" value="Alkaline Phosphatase, subunit A"/>
    <property type="match status" value="1"/>
</dbReference>
<organism evidence="1 2">
    <name type="scientific">Blastococcus brunescens</name>
    <dbReference type="NCBI Taxonomy" id="1564165"/>
    <lineage>
        <taxon>Bacteria</taxon>
        <taxon>Bacillati</taxon>
        <taxon>Actinomycetota</taxon>
        <taxon>Actinomycetes</taxon>
        <taxon>Geodermatophilales</taxon>
        <taxon>Geodermatophilaceae</taxon>
        <taxon>Blastococcus</taxon>
    </lineage>
</organism>
<accession>A0ABZ1B0F8</accession>
<sequence>MPGVISLELNELNFDLLEHYVTQGKLLHFQRLLSDYKRYDTVAESEFSHVEPWIQWVTVHTGLDFAEHGVFRLGDITDAPYEQIWERLERELGVTVAALSPMNASLAAKQPAFFVPDPWTTTEVHGSLDLRLLYKAIRASVNNNAEGSFSVGSLIRLAVGAAFNIQWKNLLRYATLARRSLSRKWLRAAFLDFLLTDTFITQWNRHRPTYATLMLNAAAHVQHHYMFSSPHYDGVHRNPGWYVAEGEDPVGDIYRVYDAALGELFKLVDAHQVRLLVMTGLSQVANPEIIYYYRPLDHSRLMELLNVQGVTKVEPRMSRDFLVEFDTEEATRRGGALLSSVTMEDGSPLFSVDNRGRTLFVKVAYIKEMQPGLTASVNGTKIADVDSLFVHVSIENAIHSTVGTFIDCGEPAGVVEKIPLPSLFDYAYSTVKRQLP</sequence>
<dbReference type="Proteomes" id="UP001324287">
    <property type="component" value="Chromosome"/>
</dbReference>
<name>A0ABZ1B0F8_9ACTN</name>
<dbReference type="InterPro" id="IPR017850">
    <property type="entry name" value="Alkaline_phosphatase_core_sf"/>
</dbReference>
<reference evidence="1 2" key="1">
    <citation type="submission" date="2023-12" db="EMBL/GenBank/DDBJ databases">
        <title>Blastococcus brunescens sp. nov., an actonobacterium isolated from sandstone collected in sahara desert.</title>
        <authorList>
            <person name="Gtari M."/>
            <person name="Ghodhbane F."/>
        </authorList>
    </citation>
    <scope>NUCLEOTIDE SEQUENCE [LARGE SCALE GENOMIC DNA]</scope>
    <source>
        <strain evidence="1 2">BMG 8361</strain>
    </source>
</reference>
<protein>
    <submittedName>
        <fullName evidence="1">Alkaline phosphatase family protein</fullName>
    </submittedName>
</protein>
<evidence type="ECO:0000313" key="1">
    <source>
        <dbReference type="EMBL" id="WRL64284.1"/>
    </source>
</evidence>
<dbReference type="SUPFAM" id="SSF53649">
    <property type="entry name" value="Alkaline phosphatase-like"/>
    <property type="match status" value="1"/>
</dbReference>
<dbReference type="InterPro" id="IPR002591">
    <property type="entry name" value="Phosphodiest/P_Trfase"/>
</dbReference>
<keyword evidence="2" id="KW-1185">Reference proteome</keyword>
<dbReference type="EMBL" id="CP141261">
    <property type="protein sequence ID" value="WRL64284.1"/>
    <property type="molecule type" value="Genomic_DNA"/>
</dbReference>